<gene>
    <name evidence="2" type="ORF">BF38_5968</name>
    <name evidence="3" type="ORF">FO599_01080</name>
    <name evidence="4" type="ORF">FOC89_01050</name>
</gene>
<reference evidence="4 6" key="3">
    <citation type="submission" date="2020-05" db="EMBL/GenBank/DDBJ databases">
        <title>FDA dAtabase for Regulatory Grade micrObial Sequences (FDA-ARGOS): Supporting development and validation of Infectious Disease Dx tests.</title>
        <authorList>
            <person name="Nelson B."/>
            <person name="Plummer A."/>
            <person name="Tallon L."/>
            <person name="Sadzewicz L."/>
            <person name="Zhao X."/>
            <person name="Vavikolanu K."/>
            <person name="Mehta A."/>
            <person name="Aluvathingal J."/>
            <person name="Nadendla S."/>
            <person name="Myers T."/>
            <person name="Yan Y."/>
            <person name="Sichtig H."/>
        </authorList>
    </citation>
    <scope>NUCLEOTIDE SEQUENCE [LARGE SCALE GENOMIC DNA]</scope>
    <source>
        <strain evidence="4 6">FDAARGOS_795</strain>
        <plasmid evidence="4 6">unnamed3</plasmid>
    </source>
</reference>
<proteinExistence type="predicted"/>
<accession>A0A0B5N8K5</accession>
<keyword evidence="4" id="KW-0614">Plasmid</keyword>
<dbReference type="Proteomes" id="UP000031876">
    <property type="component" value="Plasmid 2"/>
</dbReference>
<dbReference type="InterPro" id="IPR043129">
    <property type="entry name" value="ATPase_NBD"/>
</dbReference>
<dbReference type="EMBL" id="CP053979">
    <property type="protein sequence ID" value="QKH22605.1"/>
    <property type="molecule type" value="Genomic_DNA"/>
</dbReference>
<dbReference type="AlphaFoldDB" id="A0A0B5N8K5"/>
<dbReference type="SUPFAM" id="SSF53067">
    <property type="entry name" value="Actin-like ATPase domain"/>
    <property type="match status" value="1"/>
</dbReference>
<dbReference type="Proteomes" id="UP000501107">
    <property type="component" value="Plasmid unnamed3"/>
</dbReference>
<dbReference type="CDD" id="cd10227">
    <property type="entry name" value="ASKHA_NBD_ParM-like"/>
    <property type="match status" value="1"/>
</dbReference>
<dbReference type="EMBL" id="CP009334">
    <property type="protein sequence ID" value="AJG74069.1"/>
    <property type="molecule type" value="Genomic_DNA"/>
</dbReference>
<evidence type="ECO:0000259" key="1">
    <source>
        <dbReference type="Pfam" id="PF21522"/>
    </source>
</evidence>
<sequence length="429" mass="47334">MEKAQLILDLGNSETRGVLRVGEIINKTRIEHNFYLSNYFSPIFEGVGGIPESDDYTEENSTVFTLDDDFKIGNGVVNRDTYVNGLMCSNEFSDTQDKPTAMTKKYDSSYTVLTIITAIKQSAIWMKDYFGKKGKNFSVQQLINEVAWELTILLPPSQEKAGGLVLQETLVGQIPVKFELPKADARINITKVTIRAEGMMAYTGVLLSKTRRQPRPNKIFMQKAKVMVLDIGAGTTDLIVIDQGKAIERSKYTIDLGGNNITQTLRTTVQTNLEIRLSAQVFEQGVITGKVKQGLKEHDVTDELIGAKRSVAAKISKEVKDYLESSGIEANSIEYILVVGGGSIPSENDKVKPISDYLLDSIKRFAPQVGLVDISDIITKPNSVAFENVADADFVSSRELNISGAGTVTDLLEIKQYLAQQEQAKQVQA</sequence>
<evidence type="ECO:0000313" key="4">
    <source>
        <dbReference type="EMBL" id="QKH22605.1"/>
    </source>
</evidence>
<dbReference type="KEGG" id="btw:BF38_5968"/>
<protein>
    <submittedName>
        <fullName evidence="2">Actin family protein</fullName>
    </submittedName>
    <submittedName>
        <fullName evidence="4">ParM/StbA family protein</fullName>
    </submittedName>
</protein>
<dbReference type="Gene3D" id="3.30.420.40">
    <property type="match status" value="1"/>
</dbReference>
<evidence type="ECO:0000313" key="6">
    <source>
        <dbReference type="Proteomes" id="UP000501107"/>
    </source>
</evidence>
<evidence type="ECO:0000313" key="3">
    <source>
        <dbReference type="EMBL" id="MDR4174724.1"/>
    </source>
</evidence>
<dbReference type="RefSeq" id="WP_000409536.1">
    <property type="nucleotide sequence ID" value="NZ_CP009334.1"/>
</dbReference>
<organism evidence="4 6">
    <name type="scientific">Bacillus thuringiensis</name>
    <dbReference type="NCBI Taxonomy" id="1428"/>
    <lineage>
        <taxon>Bacteria</taxon>
        <taxon>Bacillati</taxon>
        <taxon>Bacillota</taxon>
        <taxon>Bacilli</taxon>
        <taxon>Bacillales</taxon>
        <taxon>Bacillaceae</taxon>
        <taxon>Bacillus</taxon>
        <taxon>Bacillus cereus group</taxon>
    </lineage>
</organism>
<geneLocation type="plasmid" evidence="4 6">
    <name>unnamed3</name>
</geneLocation>
<feature type="domain" description="Actin homologue MreB-like C-terminal" evidence="1">
    <location>
        <begin position="228"/>
        <end position="344"/>
    </location>
</feature>
<dbReference type="EMBL" id="VKQN01000001">
    <property type="protein sequence ID" value="MDR4174724.1"/>
    <property type="molecule type" value="Genomic_DNA"/>
</dbReference>
<dbReference type="Pfam" id="PF21522">
    <property type="entry name" value="MreB-like_C"/>
    <property type="match status" value="1"/>
</dbReference>
<dbReference type="Proteomes" id="UP001181533">
    <property type="component" value="Unassembled WGS sequence"/>
</dbReference>
<evidence type="ECO:0000313" key="2">
    <source>
        <dbReference type="EMBL" id="AJG74069.1"/>
    </source>
</evidence>
<reference evidence="2 5" key="1">
    <citation type="journal article" date="2015" name="Genome Announc.">
        <title>Complete genome sequences for 35 biothreat assay-relevant bacillus species.</title>
        <authorList>
            <person name="Johnson S.L."/>
            <person name="Daligault H.E."/>
            <person name="Davenport K.W."/>
            <person name="Jaissle J."/>
            <person name="Frey K.G."/>
            <person name="Ladner J.T."/>
            <person name="Broomall S.M."/>
            <person name="Bishop-Lilly K.A."/>
            <person name="Bruce D.C."/>
            <person name="Gibbons H.S."/>
            <person name="Coyne S.R."/>
            <person name="Lo C.C."/>
            <person name="Meincke L."/>
            <person name="Munk A.C."/>
            <person name="Koroleva G.I."/>
            <person name="Rosenzweig C.N."/>
            <person name="Palacios G.F."/>
            <person name="Redden C.L."/>
            <person name="Minogue T.D."/>
            <person name="Chain P.S."/>
        </authorList>
    </citation>
    <scope>NUCLEOTIDE SEQUENCE [LARGE SCALE GENOMIC DNA]</scope>
    <source>
        <strain evidence="2 5">HD1011</strain>
        <plasmid evidence="2 5">2</plasmid>
    </source>
</reference>
<evidence type="ECO:0000313" key="5">
    <source>
        <dbReference type="Proteomes" id="UP000031876"/>
    </source>
</evidence>
<name>A0A0B5N8K5_BACTU</name>
<dbReference type="InterPro" id="IPR049067">
    <property type="entry name" value="MreB-like_C"/>
</dbReference>
<geneLocation type="plasmid" evidence="2 5">
    <name>2</name>
</geneLocation>
<reference evidence="3" key="2">
    <citation type="submission" date="2019-07" db="EMBL/GenBank/DDBJ databases">
        <title>Phylogenomic Reclassification of ATCC Bacillus Strains and Various Taxa within the Genus Bacillus.</title>
        <authorList>
            <person name="Riojas M.A."/>
            <person name="Frank A.M."/>
            <person name="Fenn S.L."/>
            <person name="King S.P."/>
            <person name="Brower S.M."/>
            <person name="Hazbon M.H."/>
        </authorList>
    </citation>
    <scope>NUCLEOTIDE SEQUENCE</scope>
    <source>
        <strain evidence="3">ATCC 35646</strain>
    </source>
</reference>